<dbReference type="AlphaFoldDB" id="A0A6A7CA63"/>
<evidence type="ECO:0000256" key="1">
    <source>
        <dbReference type="SAM" id="MobiDB-lite"/>
    </source>
</evidence>
<accession>A0A6A7CA63</accession>
<feature type="compositionally biased region" description="Polar residues" evidence="1">
    <location>
        <begin position="91"/>
        <end position="100"/>
    </location>
</feature>
<dbReference type="EMBL" id="MU005960">
    <property type="protein sequence ID" value="KAF2863498.1"/>
    <property type="molecule type" value="Genomic_DNA"/>
</dbReference>
<name>A0A6A7CA63_9PEZI</name>
<protein>
    <submittedName>
        <fullName evidence="2">Uncharacterized protein</fullName>
    </submittedName>
</protein>
<evidence type="ECO:0000313" key="3">
    <source>
        <dbReference type="Proteomes" id="UP000799421"/>
    </source>
</evidence>
<feature type="region of interest" description="Disordered" evidence="1">
    <location>
        <begin position="65"/>
        <end position="131"/>
    </location>
</feature>
<dbReference type="Proteomes" id="UP000799421">
    <property type="component" value="Unassembled WGS sequence"/>
</dbReference>
<sequence length="343" mass="37463">MPCDNPAHDHVWSANNPDQRLTIQRCEHYCSYCDNGHYWKCAAALRRHVATKHCKEGKTHPTVWMNPWWKEGTPPTSPPQGKKPARRTTGLAVTQQTDSGAQEEVSKTASGENDGSDMNVNEGANPGNKNRQLPTCPDCVCYLEDDVGDAANNAAATKIVDLRSAPNDEASTFAESHGCRDGDEGEALNDVKTEDAVSVKMEEGAEDDEMEEASVSIKMENGSVEIKMEDEGDQTQPTVTHHESAVDVKMEDDDNQPPQTVISSNSSVMVDMRTSPGRGLSGLLNAAGRYAERNMAVVEGTFMMMPHTAARPDPRVNDNMRRKVMIMGPDGKFAEGAYRGHGE</sequence>
<gene>
    <name evidence="2" type="ORF">K470DRAFT_288258</name>
</gene>
<keyword evidence="3" id="KW-1185">Reference proteome</keyword>
<evidence type="ECO:0000313" key="2">
    <source>
        <dbReference type="EMBL" id="KAF2863498.1"/>
    </source>
</evidence>
<organism evidence="2 3">
    <name type="scientific">Piedraia hortae CBS 480.64</name>
    <dbReference type="NCBI Taxonomy" id="1314780"/>
    <lineage>
        <taxon>Eukaryota</taxon>
        <taxon>Fungi</taxon>
        <taxon>Dikarya</taxon>
        <taxon>Ascomycota</taxon>
        <taxon>Pezizomycotina</taxon>
        <taxon>Dothideomycetes</taxon>
        <taxon>Dothideomycetidae</taxon>
        <taxon>Capnodiales</taxon>
        <taxon>Piedraiaceae</taxon>
        <taxon>Piedraia</taxon>
    </lineage>
</organism>
<reference evidence="2" key="1">
    <citation type="journal article" date="2020" name="Stud. Mycol.">
        <title>101 Dothideomycetes genomes: a test case for predicting lifestyles and emergence of pathogens.</title>
        <authorList>
            <person name="Haridas S."/>
            <person name="Albert R."/>
            <person name="Binder M."/>
            <person name="Bloem J."/>
            <person name="Labutti K."/>
            <person name="Salamov A."/>
            <person name="Andreopoulos B."/>
            <person name="Baker S."/>
            <person name="Barry K."/>
            <person name="Bills G."/>
            <person name="Bluhm B."/>
            <person name="Cannon C."/>
            <person name="Castanera R."/>
            <person name="Culley D."/>
            <person name="Daum C."/>
            <person name="Ezra D."/>
            <person name="Gonzalez J."/>
            <person name="Henrissat B."/>
            <person name="Kuo A."/>
            <person name="Liang C."/>
            <person name="Lipzen A."/>
            <person name="Lutzoni F."/>
            <person name="Magnuson J."/>
            <person name="Mondo S."/>
            <person name="Nolan M."/>
            <person name="Ohm R."/>
            <person name="Pangilinan J."/>
            <person name="Park H.-J."/>
            <person name="Ramirez L."/>
            <person name="Alfaro M."/>
            <person name="Sun H."/>
            <person name="Tritt A."/>
            <person name="Yoshinaga Y."/>
            <person name="Zwiers L.-H."/>
            <person name="Turgeon B."/>
            <person name="Goodwin S."/>
            <person name="Spatafora J."/>
            <person name="Crous P."/>
            <person name="Grigoriev I."/>
        </authorList>
    </citation>
    <scope>NUCLEOTIDE SEQUENCE</scope>
    <source>
        <strain evidence="2">CBS 480.64</strain>
    </source>
</reference>
<feature type="compositionally biased region" description="Polar residues" evidence="1">
    <location>
        <begin position="107"/>
        <end position="119"/>
    </location>
</feature>
<proteinExistence type="predicted"/>